<organism evidence="2 3">
    <name type="scientific">Segniliparus rotundus (strain ATCC BAA-972 / CDC 1076 / CIP 108378 / DSM 44985 / JCM 13578)</name>
    <dbReference type="NCBI Taxonomy" id="640132"/>
    <lineage>
        <taxon>Bacteria</taxon>
        <taxon>Bacillati</taxon>
        <taxon>Actinomycetota</taxon>
        <taxon>Actinomycetes</taxon>
        <taxon>Mycobacteriales</taxon>
        <taxon>Segniliparaceae</taxon>
        <taxon>Segniliparus</taxon>
    </lineage>
</organism>
<dbReference type="HOGENOM" id="CLU_2156609_0_0_11"/>
<sequence length="111" mass="12262">MNQRDRESDDTAPAQRLHGPESFAALVLTSAALMAVAALHMAWYVPTVLILFLSGLAMSLTTGKQRKIGMGMLAATVSALLLRYVFWLFLYTIPGMFLALFSTKDATHIQW</sequence>
<proteinExistence type="predicted"/>
<keyword evidence="3" id="KW-1185">Reference proteome</keyword>
<feature type="transmembrane region" description="Helical" evidence="1">
    <location>
        <begin position="23"/>
        <end position="56"/>
    </location>
</feature>
<dbReference type="AlphaFoldDB" id="D6Z9Q3"/>
<evidence type="ECO:0000313" key="3">
    <source>
        <dbReference type="Proteomes" id="UP000002247"/>
    </source>
</evidence>
<feature type="transmembrane region" description="Helical" evidence="1">
    <location>
        <begin position="68"/>
        <end position="90"/>
    </location>
</feature>
<protein>
    <submittedName>
        <fullName evidence="2">Uncharacterized protein</fullName>
    </submittedName>
</protein>
<evidence type="ECO:0000313" key="2">
    <source>
        <dbReference type="EMBL" id="ADG96580.1"/>
    </source>
</evidence>
<keyword evidence="1" id="KW-0812">Transmembrane</keyword>
<dbReference type="EMBL" id="CP001958">
    <property type="protein sequence ID" value="ADG96580.1"/>
    <property type="molecule type" value="Genomic_DNA"/>
</dbReference>
<dbReference type="Proteomes" id="UP000002247">
    <property type="component" value="Chromosome"/>
</dbReference>
<dbReference type="STRING" id="640132.Srot_0088"/>
<evidence type="ECO:0000256" key="1">
    <source>
        <dbReference type="SAM" id="Phobius"/>
    </source>
</evidence>
<gene>
    <name evidence="2" type="ordered locus">Srot_0088</name>
</gene>
<accession>D6Z9Q3</accession>
<keyword evidence="1" id="KW-0472">Membrane</keyword>
<name>D6Z9Q3_SEGRD</name>
<dbReference type="KEGG" id="srt:Srot_0088"/>
<reference evidence="2 3" key="1">
    <citation type="journal article" date="2010" name="Stand. Genomic Sci.">
        <title>Complete genome sequence of Segniliparus rotundus type strain (CDC 1076).</title>
        <authorList>
            <person name="Sikorski J."/>
            <person name="Lapidus A."/>
            <person name="Copeland A."/>
            <person name="Misra M."/>
            <person name="Glavina Del Rio T."/>
            <person name="Nolan M."/>
            <person name="Lucas S."/>
            <person name="Chen F."/>
            <person name="Tice H."/>
            <person name="Cheng J.F."/>
            <person name="Jando M."/>
            <person name="Schneider S."/>
            <person name="Bruce D."/>
            <person name="Goodwin L."/>
            <person name="Pitluck S."/>
            <person name="Liolios K."/>
            <person name="Mikhailova N."/>
            <person name="Pati A."/>
            <person name="Ivanova N."/>
            <person name="Mavromatis K."/>
            <person name="Chen A."/>
            <person name="Palaniappan K."/>
            <person name="Chertkov O."/>
            <person name="Land M."/>
            <person name="Hauser L."/>
            <person name="Chang Y.J."/>
            <person name="Jeffries C.D."/>
            <person name="Brettin T."/>
            <person name="Detter J.C."/>
            <person name="Han C."/>
            <person name="Rohde M."/>
            <person name="Goker M."/>
            <person name="Bristow J."/>
            <person name="Eisen J.A."/>
            <person name="Markowitz V."/>
            <person name="Hugenholtz P."/>
            <person name="Kyrpides N.C."/>
            <person name="Klenk H.P."/>
        </authorList>
    </citation>
    <scope>NUCLEOTIDE SEQUENCE [LARGE SCALE GENOMIC DNA]</scope>
    <source>
        <strain evidence="3">ATCC BAA-972 / CDC 1076 / CIP 108378 / DSM 44985 / JCM 13578</strain>
    </source>
</reference>
<keyword evidence="1" id="KW-1133">Transmembrane helix</keyword>